<evidence type="ECO:0000313" key="2">
    <source>
        <dbReference type="Proteomes" id="UP000234323"/>
    </source>
</evidence>
<comment type="caution">
    <text evidence="1">The sequence shown here is derived from an EMBL/GenBank/DDBJ whole genome shotgun (WGS) entry which is preliminary data.</text>
</comment>
<accession>A0A2I1GUT2</accession>
<dbReference type="AlphaFoldDB" id="A0A2I1GUT2"/>
<protein>
    <submittedName>
        <fullName evidence="1">Uncharacterized protein</fullName>
    </submittedName>
</protein>
<evidence type="ECO:0000313" key="1">
    <source>
        <dbReference type="EMBL" id="PKY50403.1"/>
    </source>
</evidence>
<dbReference type="Proteomes" id="UP000234323">
    <property type="component" value="Unassembled WGS sequence"/>
</dbReference>
<keyword evidence="2" id="KW-1185">Reference proteome</keyword>
<organism evidence="1 2">
    <name type="scientific">Rhizophagus irregularis</name>
    <dbReference type="NCBI Taxonomy" id="588596"/>
    <lineage>
        <taxon>Eukaryota</taxon>
        <taxon>Fungi</taxon>
        <taxon>Fungi incertae sedis</taxon>
        <taxon>Mucoromycota</taxon>
        <taxon>Glomeromycotina</taxon>
        <taxon>Glomeromycetes</taxon>
        <taxon>Glomerales</taxon>
        <taxon>Glomeraceae</taxon>
        <taxon>Rhizophagus</taxon>
    </lineage>
</organism>
<sequence length="81" mass="9421">MTSIFKPYYVVVFTDCTSLYTSIFHLEFIYSCWFEVASSAEIIGKIIISQGIQSDLLALHHIERLRISNVYIETVRETVNR</sequence>
<name>A0A2I1GUT2_9GLOM</name>
<dbReference type="EMBL" id="LLXI01000873">
    <property type="protein sequence ID" value="PKY50403.1"/>
    <property type="molecule type" value="Genomic_DNA"/>
</dbReference>
<gene>
    <name evidence="1" type="ORF">RhiirA4_466889</name>
</gene>
<reference evidence="1 2" key="1">
    <citation type="submission" date="2015-10" db="EMBL/GenBank/DDBJ databases">
        <title>Genome analyses suggest a sexual origin of heterokaryosis in a supposedly ancient asexual fungus.</title>
        <authorList>
            <person name="Ropars J."/>
            <person name="Sedzielewska K."/>
            <person name="Noel J."/>
            <person name="Charron P."/>
            <person name="Farinelli L."/>
            <person name="Marton T."/>
            <person name="Kruger M."/>
            <person name="Pelin A."/>
            <person name="Brachmann A."/>
            <person name="Corradi N."/>
        </authorList>
    </citation>
    <scope>NUCLEOTIDE SEQUENCE [LARGE SCALE GENOMIC DNA]</scope>
    <source>
        <strain evidence="1 2">A4</strain>
    </source>
</reference>
<proteinExistence type="predicted"/>